<reference evidence="4 5" key="1">
    <citation type="submission" date="2014-12" db="EMBL/GenBank/DDBJ databases">
        <title>Draft genome sequences of 29 type strains of Enterococci.</title>
        <authorList>
            <person name="Zhong Z."/>
            <person name="Sun Z."/>
            <person name="Liu W."/>
            <person name="Zhang W."/>
            <person name="Zhang H."/>
        </authorList>
    </citation>
    <scope>NUCLEOTIDE SEQUENCE [LARGE SCALE GENOMIC DNA]</scope>
    <source>
        <strain evidence="4 5">DSM 21207</strain>
    </source>
</reference>
<feature type="domain" description="WxL" evidence="3">
    <location>
        <begin position="35"/>
        <end position="255"/>
    </location>
</feature>
<feature type="signal peptide" evidence="2">
    <location>
        <begin position="1"/>
        <end position="32"/>
    </location>
</feature>
<evidence type="ECO:0000313" key="5">
    <source>
        <dbReference type="Proteomes" id="UP000182835"/>
    </source>
</evidence>
<feature type="region of interest" description="Disordered" evidence="1">
    <location>
        <begin position="48"/>
        <end position="75"/>
    </location>
</feature>
<name>A0A1L8R8J3_9ENTE</name>
<evidence type="ECO:0000259" key="3">
    <source>
        <dbReference type="Pfam" id="PF13731"/>
    </source>
</evidence>
<accession>A0A1L8R8J3</accession>
<dbReference type="EMBL" id="JXKG01000003">
    <property type="protein sequence ID" value="OJG16052.1"/>
    <property type="molecule type" value="Genomic_DNA"/>
</dbReference>
<dbReference type="Pfam" id="PF13731">
    <property type="entry name" value="WxL"/>
    <property type="match status" value="1"/>
</dbReference>
<gene>
    <name evidence="4" type="ORF">RU96_GL001549</name>
</gene>
<feature type="chain" id="PRO_5013290287" description="WxL domain-containing protein" evidence="2">
    <location>
        <begin position="33"/>
        <end position="257"/>
    </location>
</feature>
<comment type="caution">
    <text evidence="4">The sequence shown here is derived from an EMBL/GenBank/DDBJ whole genome shotgun (WGS) entry which is preliminary data.</text>
</comment>
<keyword evidence="2" id="KW-0732">Signal</keyword>
<organism evidence="4 5">
    <name type="scientific">Enterococcus canintestini</name>
    <dbReference type="NCBI Taxonomy" id="317010"/>
    <lineage>
        <taxon>Bacteria</taxon>
        <taxon>Bacillati</taxon>
        <taxon>Bacillota</taxon>
        <taxon>Bacilli</taxon>
        <taxon>Lactobacillales</taxon>
        <taxon>Enterococcaceae</taxon>
        <taxon>Enterococcus</taxon>
    </lineage>
</organism>
<dbReference type="STRING" id="317010.RU96_GL001549"/>
<protein>
    <recommendedName>
        <fullName evidence="3">WxL domain-containing protein</fullName>
    </recommendedName>
</protein>
<evidence type="ECO:0000256" key="2">
    <source>
        <dbReference type="SAM" id="SignalP"/>
    </source>
</evidence>
<dbReference type="InterPro" id="IPR027994">
    <property type="entry name" value="WxL_dom"/>
</dbReference>
<sequence>MEEKKMKNITKLTTTALLGALALGVVAPVANAAPEEVTGKGVIRFDQSNPEIPEVTPPGKDEPEIDEPEINPDKGPLMIVSVTDLDFDTHSIPVGNADREYLAKPFTTKATGTEDDVTMAHFVRYMDIRADGQQNHHSIMAQLTSPFTHETNASSTLEGASILYNDISILPVTPTPTAQVPQTGVKTSVEISDEPVEIVNNNQDADGGRGLFDLVFGYDENDNYDNYDSVSLKVPAAVNMQEGEYTGEVTWTIGDAR</sequence>
<proteinExistence type="predicted"/>
<evidence type="ECO:0000256" key="1">
    <source>
        <dbReference type="SAM" id="MobiDB-lite"/>
    </source>
</evidence>
<evidence type="ECO:0000313" key="4">
    <source>
        <dbReference type="EMBL" id="OJG16052.1"/>
    </source>
</evidence>
<dbReference type="AlphaFoldDB" id="A0A1L8R8J3"/>
<dbReference type="Proteomes" id="UP000182835">
    <property type="component" value="Unassembled WGS sequence"/>
</dbReference>